<dbReference type="SUPFAM" id="SSF56024">
    <property type="entry name" value="Phospholipase D/nuclease"/>
    <property type="match status" value="2"/>
</dbReference>
<comment type="caution">
    <text evidence="3">The sequence shown here is derived from an EMBL/GenBank/DDBJ whole genome shotgun (WGS) entry which is preliminary data.</text>
</comment>
<dbReference type="EMBL" id="MU865002">
    <property type="protein sequence ID" value="KAK4460899.1"/>
    <property type="molecule type" value="Genomic_DNA"/>
</dbReference>
<dbReference type="InterPro" id="IPR001736">
    <property type="entry name" value="PLipase_D/transphosphatidylase"/>
</dbReference>
<evidence type="ECO:0000313" key="4">
    <source>
        <dbReference type="Proteomes" id="UP001321749"/>
    </source>
</evidence>
<evidence type="ECO:0000259" key="2">
    <source>
        <dbReference type="PROSITE" id="PS50035"/>
    </source>
</evidence>
<dbReference type="PANTHER" id="PTHR21248">
    <property type="entry name" value="CARDIOLIPIN SYNTHASE"/>
    <property type="match status" value="1"/>
</dbReference>
<accession>A0AAV9HLH0</accession>
<keyword evidence="4" id="KW-1185">Reference proteome</keyword>
<protein>
    <submittedName>
        <fullName evidence="3">Minor cardiolipin synthase ClsB</fullName>
    </submittedName>
</protein>
<feature type="region of interest" description="Disordered" evidence="1">
    <location>
        <begin position="55"/>
        <end position="78"/>
    </location>
</feature>
<dbReference type="Proteomes" id="UP001321749">
    <property type="component" value="Unassembled WGS sequence"/>
</dbReference>
<feature type="compositionally biased region" description="Basic and acidic residues" evidence="1">
    <location>
        <begin position="375"/>
        <end position="385"/>
    </location>
</feature>
<reference evidence="3" key="1">
    <citation type="journal article" date="2023" name="Mol. Phylogenet. Evol.">
        <title>Genome-scale phylogeny and comparative genomics of the fungal order Sordariales.</title>
        <authorList>
            <person name="Hensen N."/>
            <person name="Bonometti L."/>
            <person name="Westerberg I."/>
            <person name="Brannstrom I.O."/>
            <person name="Guillou S."/>
            <person name="Cros-Aarteil S."/>
            <person name="Calhoun S."/>
            <person name="Haridas S."/>
            <person name="Kuo A."/>
            <person name="Mondo S."/>
            <person name="Pangilinan J."/>
            <person name="Riley R."/>
            <person name="LaButti K."/>
            <person name="Andreopoulos B."/>
            <person name="Lipzen A."/>
            <person name="Chen C."/>
            <person name="Yan M."/>
            <person name="Daum C."/>
            <person name="Ng V."/>
            <person name="Clum A."/>
            <person name="Steindorff A."/>
            <person name="Ohm R.A."/>
            <person name="Martin F."/>
            <person name="Silar P."/>
            <person name="Natvig D.O."/>
            <person name="Lalanne C."/>
            <person name="Gautier V."/>
            <person name="Ament-Velasquez S.L."/>
            <person name="Kruys A."/>
            <person name="Hutchinson M.I."/>
            <person name="Powell A.J."/>
            <person name="Barry K."/>
            <person name="Miller A.N."/>
            <person name="Grigoriev I.V."/>
            <person name="Debuchy R."/>
            <person name="Gladieux P."/>
            <person name="Hiltunen Thoren M."/>
            <person name="Johannesson H."/>
        </authorList>
    </citation>
    <scope>NUCLEOTIDE SEQUENCE</scope>
    <source>
        <strain evidence="3">PSN324</strain>
    </source>
</reference>
<evidence type="ECO:0000256" key="1">
    <source>
        <dbReference type="SAM" id="MobiDB-lite"/>
    </source>
</evidence>
<feature type="compositionally biased region" description="Basic and acidic residues" evidence="1">
    <location>
        <begin position="55"/>
        <end position="67"/>
    </location>
</feature>
<gene>
    <name evidence="3" type="ORF">QBC42DRAFT_288069</name>
</gene>
<dbReference type="PROSITE" id="PS50035">
    <property type="entry name" value="PLD"/>
    <property type="match status" value="2"/>
</dbReference>
<dbReference type="GO" id="GO:0030572">
    <property type="term" value="F:phosphatidyltransferase activity"/>
    <property type="evidence" value="ECO:0007669"/>
    <property type="project" value="UniProtKB-ARBA"/>
</dbReference>
<dbReference type="AlphaFoldDB" id="A0AAV9HLH0"/>
<reference evidence="3" key="2">
    <citation type="submission" date="2023-06" db="EMBL/GenBank/DDBJ databases">
        <authorList>
            <consortium name="Lawrence Berkeley National Laboratory"/>
            <person name="Mondo S.J."/>
            <person name="Hensen N."/>
            <person name="Bonometti L."/>
            <person name="Westerberg I."/>
            <person name="Brannstrom I.O."/>
            <person name="Guillou S."/>
            <person name="Cros-Aarteil S."/>
            <person name="Calhoun S."/>
            <person name="Haridas S."/>
            <person name="Kuo A."/>
            <person name="Pangilinan J."/>
            <person name="Riley R."/>
            <person name="Labutti K."/>
            <person name="Andreopoulos B."/>
            <person name="Lipzen A."/>
            <person name="Chen C."/>
            <person name="Yanf M."/>
            <person name="Daum C."/>
            <person name="Ng V."/>
            <person name="Clum A."/>
            <person name="Steindorff A."/>
            <person name="Ohm R."/>
            <person name="Martin F."/>
            <person name="Silar P."/>
            <person name="Natvig D."/>
            <person name="Lalanne C."/>
            <person name="Gautier V."/>
            <person name="Ament-Velasquez S.L."/>
            <person name="Kruys A."/>
            <person name="Hutchinson M.I."/>
            <person name="Powell A.J."/>
            <person name="Barry K."/>
            <person name="Miller A.N."/>
            <person name="Grigoriev I.V."/>
            <person name="Debuchy R."/>
            <person name="Gladieux P."/>
            <person name="Thoren M.H."/>
            <person name="Johannesson H."/>
        </authorList>
    </citation>
    <scope>NUCLEOTIDE SEQUENCE</scope>
    <source>
        <strain evidence="3">PSN324</strain>
    </source>
</reference>
<dbReference type="InterPro" id="IPR025202">
    <property type="entry name" value="PLD-like_dom"/>
</dbReference>
<feature type="compositionally biased region" description="Polar residues" evidence="1">
    <location>
        <begin position="360"/>
        <end position="371"/>
    </location>
</feature>
<sequence length="686" mass="75091">MKQDHRDVPSTRRISERLMGLCASGQSVTALLAGDPEMAPGDAWKTLYGRKGSEEEKVGGIEEHAKEDEDGGSGGLGIADGDELERAAKCGNWGGVRPSELFLRIYNDALCSLEDDVARAVVSPSLMGRCGSVPLTVISVMPDIARHMSNVIARAEKEVFLATNYWQNSVASKYITDALRELDRRAGEKGRKAVVKIIYDRGSPKQLFEPHYLVGEKEYTGSNVNLPHPSEIPNLDMQVINYHTPLVGTFHAKYVVVDRRIALLQSNNIQDNSNLEMLVHLEGPIVDSFYDMALISWHKKLEPPLPCLTEPATTDEGIREALKAGGDGHAVGQKETSFGYENGSNCIGSRDLAQELSQLNIKPPNGTSNGAPRSLPEHTTDDPHYDSTISEEVTRINHSLSSKPNETHLQAVTRLLNNTLNPDFPGDPNAPACATPSSQMTPYIPFPSSGPPPLFPMALVNRPPYGPPSHKSVSNPQNAAWLSALRNAKSSVFIQSPTLNAEPLIPAIISACERGVDVTCYICLGYNDAGEILPHQNGHNESISSQLHSSLSPEGLSHLHWHWYVAKDQTQPLVQSKRLRSSHVKLMVVDGQIGIMGNGNQDTQSWFHSQEVNVMIDSEEVCRSWMEGIERNQNTREFGRVGKEDGIWRDREGKEADGATGVEVGRFDWVKGAVGAVKRVRGVGGF</sequence>
<feature type="domain" description="PLD phosphodiesterase" evidence="2">
    <location>
        <begin position="246"/>
        <end position="273"/>
    </location>
</feature>
<dbReference type="PANTHER" id="PTHR21248:SF22">
    <property type="entry name" value="PHOSPHOLIPASE D"/>
    <property type="match status" value="1"/>
</dbReference>
<dbReference type="Pfam" id="PF13091">
    <property type="entry name" value="PLDc_2"/>
    <property type="match status" value="1"/>
</dbReference>
<feature type="domain" description="PLD phosphodiesterase" evidence="2">
    <location>
        <begin position="578"/>
        <end position="605"/>
    </location>
</feature>
<evidence type="ECO:0000313" key="3">
    <source>
        <dbReference type="EMBL" id="KAK4460899.1"/>
    </source>
</evidence>
<organism evidence="3 4">
    <name type="scientific">Cladorrhinum samala</name>
    <dbReference type="NCBI Taxonomy" id="585594"/>
    <lineage>
        <taxon>Eukaryota</taxon>
        <taxon>Fungi</taxon>
        <taxon>Dikarya</taxon>
        <taxon>Ascomycota</taxon>
        <taxon>Pezizomycotina</taxon>
        <taxon>Sordariomycetes</taxon>
        <taxon>Sordariomycetidae</taxon>
        <taxon>Sordariales</taxon>
        <taxon>Podosporaceae</taxon>
        <taxon>Cladorrhinum</taxon>
    </lineage>
</organism>
<proteinExistence type="predicted"/>
<dbReference type="CDD" id="cd00138">
    <property type="entry name" value="PLDc_SF"/>
    <property type="match status" value="2"/>
</dbReference>
<dbReference type="GO" id="GO:0032049">
    <property type="term" value="P:cardiolipin biosynthetic process"/>
    <property type="evidence" value="ECO:0007669"/>
    <property type="project" value="UniProtKB-ARBA"/>
</dbReference>
<feature type="region of interest" description="Disordered" evidence="1">
    <location>
        <begin position="360"/>
        <end position="385"/>
    </location>
</feature>
<name>A0AAV9HLH0_9PEZI</name>
<dbReference type="Gene3D" id="3.30.870.10">
    <property type="entry name" value="Endonuclease Chain A"/>
    <property type="match status" value="2"/>
</dbReference>